<evidence type="ECO:0000313" key="1">
    <source>
        <dbReference type="EMBL" id="QXM26314.1"/>
    </source>
</evidence>
<keyword evidence="2" id="KW-1185">Reference proteome</keyword>
<sequence length="129" mass="13572">MIQAWEAAREAAAAEAWGQPRAVAFRRADGAVIEVLIADEDARCWAAAVDGMLGLESLYGMAVCFRLLALIEVMATAPWARGLFSLSREGAEIHPTLLAAAARIPLAADARFDHAALRAMVAGALPAAT</sequence>
<dbReference type="KEGG" id="elio:KO353_11430"/>
<protein>
    <submittedName>
        <fullName evidence="1">Uncharacterized protein</fullName>
    </submittedName>
</protein>
<reference evidence="1" key="1">
    <citation type="submission" date="2021-06" db="EMBL/GenBank/DDBJ databases">
        <title>Elioraea tepida, sp. nov., a moderately thermophilic aerobic anoxygenic phototrophic bacterium isolated from an alkaline siliceous hot spring mat community in Yellowstone National Park, WY, USA.</title>
        <authorList>
            <person name="Saini M.K."/>
            <person name="Yoshida S."/>
            <person name="Sebastian A."/>
            <person name="Hirose S."/>
            <person name="Hara E."/>
            <person name="Tamaki H."/>
            <person name="Soulier N.T."/>
            <person name="Albert I."/>
            <person name="Hanada S."/>
            <person name="Bryant D.A."/>
            <person name="Tank M."/>
        </authorList>
    </citation>
    <scope>NUCLEOTIDE SEQUENCE</scope>
    <source>
        <strain evidence="1">MS-P2</strain>
    </source>
</reference>
<dbReference type="Proteomes" id="UP000694001">
    <property type="component" value="Chromosome"/>
</dbReference>
<evidence type="ECO:0000313" key="2">
    <source>
        <dbReference type="Proteomes" id="UP000694001"/>
    </source>
</evidence>
<organism evidence="1 2">
    <name type="scientific">Elioraea tepida</name>
    <dbReference type="NCBI Taxonomy" id="2843330"/>
    <lineage>
        <taxon>Bacteria</taxon>
        <taxon>Pseudomonadati</taxon>
        <taxon>Pseudomonadota</taxon>
        <taxon>Alphaproteobacteria</taxon>
        <taxon>Acetobacterales</taxon>
        <taxon>Elioraeaceae</taxon>
        <taxon>Elioraea</taxon>
    </lineage>
</organism>
<dbReference type="AlphaFoldDB" id="A0A975U675"/>
<name>A0A975U675_9PROT</name>
<proteinExistence type="predicted"/>
<gene>
    <name evidence="1" type="ORF">KO353_11430</name>
</gene>
<accession>A0A975U675</accession>
<dbReference type="EMBL" id="CP076448">
    <property type="protein sequence ID" value="QXM26314.1"/>
    <property type="molecule type" value="Genomic_DNA"/>
</dbReference>